<dbReference type="Proteomes" id="UP000326924">
    <property type="component" value="Unassembled WGS sequence"/>
</dbReference>
<dbReference type="InParanoid" id="A0A5J5EGU4"/>
<protein>
    <submittedName>
        <fullName evidence="1">Uncharacterized protein</fullName>
    </submittedName>
</protein>
<keyword evidence="2" id="KW-1185">Reference proteome</keyword>
<evidence type="ECO:0000313" key="2">
    <source>
        <dbReference type="Proteomes" id="UP000326924"/>
    </source>
</evidence>
<accession>A0A5J5EGU4</accession>
<gene>
    <name evidence="1" type="ORF">FN846DRAFT_894642</name>
</gene>
<proteinExistence type="predicted"/>
<name>A0A5J5EGU4_9PEZI</name>
<sequence>MRMPIILHCRWKHFEPKSLLVSRGRKLIGKRFRTEDLAMERYCQRKTFELVSKLPETPFNDALERAAELIGDGMTVNQLRYEIKTYATRNAISHLGIKKLINESRWSGFALQTQRDLKYLHHAFREAVEPEPEHQTRLRAAIKNSQRKYLRTVYWVDDSTVRFTLTERANKMNAARRRRN</sequence>
<dbReference type="EMBL" id="VXIS01000301">
    <property type="protein sequence ID" value="KAA8894925.1"/>
    <property type="molecule type" value="Genomic_DNA"/>
</dbReference>
<dbReference type="AlphaFoldDB" id="A0A5J5EGU4"/>
<reference evidence="1 2" key="1">
    <citation type="submission" date="2019-09" db="EMBL/GenBank/DDBJ databases">
        <title>Draft genome of the ectomycorrhizal ascomycete Sphaerosporella brunnea.</title>
        <authorList>
            <consortium name="DOE Joint Genome Institute"/>
            <person name="Benucci G.M."/>
            <person name="Marozzi G."/>
            <person name="Antonielli L."/>
            <person name="Sanchez S."/>
            <person name="Marco P."/>
            <person name="Wang X."/>
            <person name="Falini L.B."/>
            <person name="Barry K."/>
            <person name="Haridas S."/>
            <person name="Lipzen A."/>
            <person name="Labutti K."/>
            <person name="Grigoriev I.V."/>
            <person name="Murat C."/>
            <person name="Martin F."/>
            <person name="Albertini E."/>
            <person name="Donnini D."/>
            <person name="Bonito G."/>
        </authorList>
    </citation>
    <scope>NUCLEOTIDE SEQUENCE [LARGE SCALE GENOMIC DNA]</scope>
    <source>
        <strain evidence="1 2">Sb_GMNB300</strain>
    </source>
</reference>
<evidence type="ECO:0000313" key="1">
    <source>
        <dbReference type="EMBL" id="KAA8894925.1"/>
    </source>
</evidence>
<comment type="caution">
    <text evidence="1">The sequence shown here is derived from an EMBL/GenBank/DDBJ whole genome shotgun (WGS) entry which is preliminary data.</text>
</comment>
<organism evidence="1 2">
    <name type="scientific">Sphaerosporella brunnea</name>
    <dbReference type="NCBI Taxonomy" id="1250544"/>
    <lineage>
        <taxon>Eukaryota</taxon>
        <taxon>Fungi</taxon>
        <taxon>Dikarya</taxon>
        <taxon>Ascomycota</taxon>
        <taxon>Pezizomycotina</taxon>
        <taxon>Pezizomycetes</taxon>
        <taxon>Pezizales</taxon>
        <taxon>Pyronemataceae</taxon>
        <taxon>Sphaerosporella</taxon>
    </lineage>
</organism>